<organism evidence="1 2">
    <name type="scientific">Leucobacter iarius</name>
    <dbReference type="NCBI Taxonomy" id="333963"/>
    <lineage>
        <taxon>Bacteria</taxon>
        <taxon>Bacillati</taxon>
        <taxon>Actinomycetota</taxon>
        <taxon>Actinomycetes</taxon>
        <taxon>Micrococcales</taxon>
        <taxon>Microbacteriaceae</taxon>
        <taxon>Leucobacter</taxon>
    </lineage>
</organism>
<sequence>MPGIPFASSAVLAVLADEAWRPLIASARTEARTTEVTTAFAHAVNLELGGAQFTLLAAGGRPAPGALITDRSDFSGVRAGDRVVIRAEGLEIGGRGGLVVDLRGIGYFDSRVESLAGRDPFGEGEPPYSIDPPGPRVRLDPRSVAGLLAETARPGSFVPAENGPPFERAVGARLAIARSAFGLALAAEIRGAAPSAARSAARPPIASPELRRAVSELVGLGIGLTPSGDDYLVGTLVVLSVHPDAETARGAVAVAVRELLGSADGRDRTTAVSRHFLLAACERAFHSDLAAAARAVLLGDPAARAAFASAAAIGSTSGTDALFGLVDAYAALETPGDGRPCAHDRPAESVILRAGSPALDSEGGTP</sequence>
<evidence type="ECO:0000313" key="1">
    <source>
        <dbReference type="EMBL" id="GAA1777364.1"/>
    </source>
</evidence>
<keyword evidence="2" id="KW-1185">Reference proteome</keyword>
<name>A0ABP4XCJ2_9MICO</name>
<comment type="caution">
    <text evidence="1">The sequence shown here is derived from an EMBL/GenBank/DDBJ whole genome shotgun (WGS) entry which is preliminary data.</text>
</comment>
<dbReference type="RefSeq" id="WP_344028262.1">
    <property type="nucleotide sequence ID" value="NZ_BAAAOB010000001.1"/>
</dbReference>
<dbReference type="EMBL" id="BAAAOB010000001">
    <property type="protein sequence ID" value="GAA1777364.1"/>
    <property type="molecule type" value="Genomic_DNA"/>
</dbReference>
<accession>A0ABP4XCJ2</accession>
<evidence type="ECO:0000313" key="2">
    <source>
        <dbReference type="Proteomes" id="UP001500851"/>
    </source>
</evidence>
<gene>
    <name evidence="1" type="ORF">GCM10009768_02330</name>
</gene>
<evidence type="ECO:0008006" key="3">
    <source>
        <dbReference type="Google" id="ProtNLM"/>
    </source>
</evidence>
<dbReference type="Pfam" id="PF11392">
    <property type="entry name" value="AllH"/>
    <property type="match status" value="1"/>
</dbReference>
<proteinExistence type="predicted"/>
<protein>
    <recommendedName>
        <fullName evidence="3">DUF2877 domain-containing protein</fullName>
    </recommendedName>
</protein>
<reference evidence="2" key="1">
    <citation type="journal article" date="2019" name="Int. J. Syst. Evol. Microbiol.">
        <title>The Global Catalogue of Microorganisms (GCM) 10K type strain sequencing project: providing services to taxonomists for standard genome sequencing and annotation.</title>
        <authorList>
            <consortium name="The Broad Institute Genomics Platform"/>
            <consortium name="The Broad Institute Genome Sequencing Center for Infectious Disease"/>
            <person name="Wu L."/>
            <person name="Ma J."/>
        </authorList>
    </citation>
    <scope>NUCLEOTIDE SEQUENCE [LARGE SCALE GENOMIC DNA]</scope>
    <source>
        <strain evidence="2">JCM 14736</strain>
    </source>
</reference>
<dbReference type="InterPro" id="IPR021530">
    <property type="entry name" value="AllH-like"/>
</dbReference>
<dbReference type="Proteomes" id="UP001500851">
    <property type="component" value="Unassembled WGS sequence"/>
</dbReference>